<evidence type="ECO:0000313" key="4">
    <source>
        <dbReference type="Proteomes" id="UP000799753"/>
    </source>
</evidence>
<dbReference type="EMBL" id="MU006783">
    <property type="protein sequence ID" value="KAF2641455.1"/>
    <property type="molecule type" value="Genomic_DNA"/>
</dbReference>
<feature type="transmembrane region" description="Helical" evidence="2">
    <location>
        <begin position="235"/>
        <end position="255"/>
    </location>
</feature>
<feature type="compositionally biased region" description="Polar residues" evidence="1">
    <location>
        <begin position="266"/>
        <end position="283"/>
    </location>
</feature>
<keyword evidence="2" id="KW-0472">Membrane</keyword>
<feature type="transmembrane region" description="Helical" evidence="2">
    <location>
        <begin position="85"/>
        <end position="104"/>
    </location>
</feature>
<feature type="transmembrane region" description="Helical" evidence="2">
    <location>
        <begin position="165"/>
        <end position="187"/>
    </location>
</feature>
<evidence type="ECO:0000313" key="3">
    <source>
        <dbReference type="EMBL" id="KAF2641455.1"/>
    </source>
</evidence>
<dbReference type="AlphaFoldDB" id="A0A6A6S1R2"/>
<feature type="transmembrane region" description="Helical" evidence="2">
    <location>
        <begin position="208"/>
        <end position="229"/>
    </location>
</feature>
<sequence>MATHVPAKVPLAGNIISVILQMITFGILAICLTRRIQYIIRWKTLPLATWLILVIYIDSTLFVFVTSIITRGIGVNQSQGVCDGGILLCLVCYMTTKILIYYFLVEKAYIIRGSRLPRFKTKLWIFNCFGMLLPYIIVVILNFIFRIAYINEDGVCIIGMEKIAMLPLISFDVVVNVYLTALFVVPLRRLYSYQHDTSHSLRRIAYRSFIGSCATLTSSVVNLTVLMVLLGEPSWVCLMCCNADILFSVLVLHWVTQIDRNTGVSSAQSQTNHTNTAGHNPNASAIDYKFSPTSPAFSTENPAPTAKGHSHHGSLQMWDGGMGINGPTKMLNGTMTTEIKAGGKGSDDDVMELRGIRVQMDRVQEVEIDDESSRPGSDRYDSKRSVNVENIV</sequence>
<keyword evidence="4" id="KW-1185">Reference proteome</keyword>
<evidence type="ECO:0000256" key="2">
    <source>
        <dbReference type="SAM" id="Phobius"/>
    </source>
</evidence>
<dbReference type="PANTHER" id="PTHR38848:SF3">
    <property type="entry name" value="G-PROTEIN COUPLED RECEPTORS FAMILY 3 PROFILE DOMAIN-CONTAINING PROTEIN"/>
    <property type="match status" value="1"/>
</dbReference>
<dbReference type="Proteomes" id="UP000799753">
    <property type="component" value="Unassembled WGS sequence"/>
</dbReference>
<gene>
    <name evidence="3" type="ORF">P280DRAFT_450715</name>
</gene>
<feature type="region of interest" description="Disordered" evidence="1">
    <location>
        <begin position="266"/>
        <end position="285"/>
    </location>
</feature>
<organism evidence="3 4">
    <name type="scientific">Massarina eburnea CBS 473.64</name>
    <dbReference type="NCBI Taxonomy" id="1395130"/>
    <lineage>
        <taxon>Eukaryota</taxon>
        <taxon>Fungi</taxon>
        <taxon>Dikarya</taxon>
        <taxon>Ascomycota</taxon>
        <taxon>Pezizomycotina</taxon>
        <taxon>Dothideomycetes</taxon>
        <taxon>Pleosporomycetidae</taxon>
        <taxon>Pleosporales</taxon>
        <taxon>Massarineae</taxon>
        <taxon>Massarinaceae</taxon>
        <taxon>Massarina</taxon>
    </lineage>
</organism>
<keyword evidence="2" id="KW-1133">Transmembrane helix</keyword>
<name>A0A6A6S1R2_9PLEO</name>
<protein>
    <recommendedName>
        <fullName evidence="5">Integral membrane protein</fullName>
    </recommendedName>
</protein>
<feature type="transmembrane region" description="Helical" evidence="2">
    <location>
        <begin position="12"/>
        <end position="32"/>
    </location>
</feature>
<proteinExistence type="predicted"/>
<feature type="transmembrane region" description="Helical" evidence="2">
    <location>
        <begin position="44"/>
        <end position="65"/>
    </location>
</feature>
<feature type="region of interest" description="Disordered" evidence="1">
    <location>
        <begin position="362"/>
        <end position="392"/>
    </location>
</feature>
<feature type="compositionally biased region" description="Basic and acidic residues" evidence="1">
    <location>
        <begin position="362"/>
        <end position="386"/>
    </location>
</feature>
<accession>A0A6A6S1R2</accession>
<feature type="transmembrane region" description="Helical" evidence="2">
    <location>
        <begin position="124"/>
        <end position="145"/>
    </location>
</feature>
<feature type="region of interest" description="Disordered" evidence="1">
    <location>
        <begin position="294"/>
        <end position="313"/>
    </location>
</feature>
<evidence type="ECO:0000256" key="1">
    <source>
        <dbReference type="SAM" id="MobiDB-lite"/>
    </source>
</evidence>
<keyword evidence="2" id="KW-0812">Transmembrane</keyword>
<reference evidence="3" key="1">
    <citation type="journal article" date="2020" name="Stud. Mycol.">
        <title>101 Dothideomycetes genomes: a test case for predicting lifestyles and emergence of pathogens.</title>
        <authorList>
            <person name="Haridas S."/>
            <person name="Albert R."/>
            <person name="Binder M."/>
            <person name="Bloem J."/>
            <person name="Labutti K."/>
            <person name="Salamov A."/>
            <person name="Andreopoulos B."/>
            <person name="Baker S."/>
            <person name="Barry K."/>
            <person name="Bills G."/>
            <person name="Bluhm B."/>
            <person name="Cannon C."/>
            <person name="Castanera R."/>
            <person name="Culley D."/>
            <person name="Daum C."/>
            <person name="Ezra D."/>
            <person name="Gonzalez J."/>
            <person name="Henrissat B."/>
            <person name="Kuo A."/>
            <person name="Liang C."/>
            <person name="Lipzen A."/>
            <person name="Lutzoni F."/>
            <person name="Magnuson J."/>
            <person name="Mondo S."/>
            <person name="Nolan M."/>
            <person name="Ohm R."/>
            <person name="Pangilinan J."/>
            <person name="Park H.-J."/>
            <person name="Ramirez L."/>
            <person name="Alfaro M."/>
            <person name="Sun H."/>
            <person name="Tritt A."/>
            <person name="Yoshinaga Y."/>
            <person name="Zwiers L.-H."/>
            <person name="Turgeon B."/>
            <person name="Goodwin S."/>
            <person name="Spatafora J."/>
            <person name="Crous P."/>
            <person name="Grigoriev I."/>
        </authorList>
    </citation>
    <scope>NUCLEOTIDE SEQUENCE</scope>
    <source>
        <strain evidence="3">CBS 473.64</strain>
    </source>
</reference>
<dbReference type="OrthoDB" id="3210850at2759"/>
<evidence type="ECO:0008006" key="5">
    <source>
        <dbReference type="Google" id="ProtNLM"/>
    </source>
</evidence>
<dbReference type="PANTHER" id="PTHR38848">
    <property type="entry name" value="G-PROTEIN COUPLED RECEPTORS FAMILY 3 PROFILE DOMAIN-CONTAINING PROTEIN"/>
    <property type="match status" value="1"/>
</dbReference>